<reference evidence="4 5" key="1">
    <citation type="submission" date="2021-01" db="EMBL/GenBank/DDBJ databases">
        <title>Whole genome shotgun sequence of Actinoplanes humidus NBRC 14915.</title>
        <authorList>
            <person name="Komaki H."/>
            <person name="Tamura T."/>
        </authorList>
    </citation>
    <scope>NUCLEOTIDE SEQUENCE [LARGE SCALE GENOMIC DNA]</scope>
    <source>
        <strain evidence="4 5">NBRC 14915</strain>
    </source>
</reference>
<dbReference type="InterPro" id="IPR023298">
    <property type="entry name" value="ATPase_P-typ_TM_dom_sf"/>
</dbReference>
<keyword evidence="5" id="KW-1185">Reference proteome</keyword>
<dbReference type="PANTHER" id="PTHR42861">
    <property type="entry name" value="CALCIUM-TRANSPORTING ATPASE"/>
    <property type="match status" value="1"/>
</dbReference>
<sequence length="226" mass="23972">MRCRPGSKVTAFIARELFGEAAVVTTETRTSEAGTGLTSHEAARRLVRDGGNVLPTRRPPSLWRRVVSQLRDPLVLVLLAAAAFTLATADFTDASVILFVIVVNTTVGVIQEVKAERAISALSALTAPDARVVRDGGQREVPAADLVVGDLLVLAEGDIVPADATVVQAVALLVDEAALTGESARSTSPRQEQARRCPREPWSSAGAGRPRSPRPAQRAPWAASRR</sequence>
<feature type="region of interest" description="Disordered" evidence="2">
    <location>
        <begin position="182"/>
        <end position="226"/>
    </location>
</feature>
<accession>A0ABQ3ZWI4</accession>
<dbReference type="InterPro" id="IPR008250">
    <property type="entry name" value="ATPase_P-typ_transduc_dom_A_sf"/>
</dbReference>
<dbReference type="InterPro" id="IPR059000">
    <property type="entry name" value="ATPase_P-type_domA"/>
</dbReference>
<organism evidence="4 5">
    <name type="scientific">Winogradskya humida</name>
    <dbReference type="NCBI Taxonomy" id="113566"/>
    <lineage>
        <taxon>Bacteria</taxon>
        <taxon>Bacillati</taxon>
        <taxon>Actinomycetota</taxon>
        <taxon>Actinomycetes</taxon>
        <taxon>Micromonosporales</taxon>
        <taxon>Micromonosporaceae</taxon>
        <taxon>Winogradskya</taxon>
    </lineage>
</organism>
<evidence type="ECO:0000256" key="2">
    <source>
        <dbReference type="SAM" id="MobiDB-lite"/>
    </source>
</evidence>
<comment type="caution">
    <text evidence="4">The sequence shown here is derived from an EMBL/GenBank/DDBJ whole genome shotgun (WGS) entry which is preliminary data.</text>
</comment>
<dbReference type="InterPro" id="IPR004014">
    <property type="entry name" value="ATPase_P-typ_cation-transptr_N"/>
</dbReference>
<dbReference type="Proteomes" id="UP000603200">
    <property type="component" value="Unassembled WGS sequence"/>
</dbReference>
<evidence type="ECO:0000313" key="5">
    <source>
        <dbReference type="Proteomes" id="UP000603200"/>
    </source>
</evidence>
<name>A0ABQ3ZWI4_9ACTN</name>
<comment type="subcellular location">
    <subcellularLocation>
        <location evidence="1">Membrane</location>
        <topology evidence="1">Multi-pass membrane protein</topology>
    </subcellularLocation>
</comment>
<feature type="domain" description="Cation-transporting P-type ATPase N-terminal" evidence="3">
    <location>
        <begin position="19"/>
        <end position="90"/>
    </location>
</feature>
<gene>
    <name evidence="4" type="ORF">Ahu01nite_060580</name>
</gene>
<protein>
    <recommendedName>
        <fullName evidence="3">Cation-transporting P-type ATPase N-terminal domain-containing protein</fullName>
    </recommendedName>
</protein>
<dbReference type="SUPFAM" id="SSF81653">
    <property type="entry name" value="Calcium ATPase, transduction domain A"/>
    <property type="match status" value="1"/>
</dbReference>
<dbReference type="Gene3D" id="1.20.1110.10">
    <property type="entry name" value="Calcium-transporting ATPase, transmembrane domain"/>
    <property type="match status" value="1"/>
</dbReference>
<dbReference type="Pfam" id="PF00122">
    <property type="entry name" value="E1-E2_ATPase"/>
    <property type="match status" value="1"/>
</dbReference>
<dbReference type="Gene3D" id="2.70.150.10">
    <property type="entry name" value="Calcium-transporting ATPase, cytoplasmic transduction domain A"/>
    <property type="match status" value="1"/>
</dbReference>
<evidence type="ECO:0000259" key="3">
    <source>
        <dbReference type="SMART" id="SM00831"/>
    </source>
</evidence>
<evidence type="ECO:0000313" key="4">
    <source>
        <dbReference type="EMBL" id="GIE22956.1"/>
    </source>
</evidence>
<dbReference type="EMBL" id="BOMN01000087">
    <property type="protein sequence ID" value="GIE22956.1"/>
    <property type="molecule type" value="Genomic_DNA"/>
</dbReference>
<feature type="compositionally biased region" description="Low complexity" evidence="2">
    <location>
        <begin position="203"/>
        <end position="226"/>
    </location>
</feature>
<proteinExistence type="predicted"/>
<dbReference type="Pfam" id="PF00690">
    <property type="entry name" value="Cation_ATPase_N"/>
    <property type="match status" value="1"/>
</dbReference>
<dbReference type="SUPFAM" id="SSF81665">
    <property type="entry name" value="Calcium ATPase, transmembrane domain M"/>
    <property type="match status" value="1"/>
</dbReference>
<dbReference type="SMART" id="SM00831">
    <property type="entry name" value="Cation_ATPase_N"/>
    <property type="match status" value="1"/>
</dbReference>
<evidence type="ECO:0000256" key="1">
    <source>
        <dbReference type="ARBA" id="ARBA00004141"/>
    </source>
</evidence>